<evidence type="ECO:0000256" key="7">
    <source>
        <dbReference type="ARBA" id="ARBA00023163"/>
    </source>
</evidence>
<protein>
    <submittedName>
        <fullName evidence="13">Transcription factor E2F1 isoform X2</fullName>
    </submittedName>
</protein>
<dbReference type="GeneID" id="108872455"/>
<dbReference type="SMART" id="SM01372">
    <property type="entry name" value="E2F_TDP"/>
    <property type="match status" value="1"/>
</dbReference>
<dbReference type="GO" id="GO:0046983">
    <property type="term" value="F:protein dimerization activity"/>
    <property type="evidence" value="ECO:0007669"/>
    <property type="project" value="InterPro"/>
</dbReference>
<dbReference type="InterPro" id="IPR003316">
    <property type="entry name" value="E2F_WHTH_DNA-bd_dom"/>
</dbReference>
<dbReference type="SUPFAM" id="SSF57716">
    <property type="entry name" value="Glucocorticoid receptor-like (DNA-binding domain)"/>
    <property type="match status" value="1"/>
</dbReference>
<evidence type="ECO:0000313" key="12">
    <source>
        <dbReference type="Proteomes" id="UP000694890"/>
    </source>
</evidence>
<evidence type="ECO:0000256" key="8">
    <source>
        <dbReference type="PROSITE-ProRule" id="PRU00309"/>
    </source>
</evidence>
<keyword evidence="4" id="KW-0862">Zinc</keyword>
<dbReference type="Pfam" id="PF16421">
    <property type="entry name" value="E2F_CC-MB"/>
    <property type="match status" value="1"/>
</dbReference>
<dbReference type="Gene3D" id="6.10.250.540">
    <property type="match status" value="1"/>
</dbReference>
<dbReference type="SUPFAM" id="SSF144074">
    <property type="entry name" value="E2F-DP heterodimerization region"/>
    <property type="match status" value="1"/>
</dbReference>
<dbReference type="Gene3D" id="1.10.10.10">
    <property type="entry name" value="Winged helix-like DNA-binding domain superfamily/Winged helix DNA-binding domain"/>
    <property type="match status" value="1"/>
</dbReference>
<comment type="similarity">
    <text evidence="1 9">Belongs to the E2F/DP family.</text>
</comment>
<comment type="subcellular location">
    <subcellularLocation>
        <location evidence="9">Nucleus</location>
    </subcellularLocation>
</comment>
<dbReference type="InterPro" id="IPR032198">
    <property type="entry name" value="E2F_CC-MB"/>
</dbReference>
<feature type="compositionally biased region" description="Pro residues" evidence="10">
    <location>
        <begin position="120"/>
        <end position="135"/>
    </location>
</feature>
<dbReference type="PANTHER" id="PTHR12081">
    <property type="entry name" value="TRANSCRIPTION FACTOR E2F"/>
    <property type="match status" value="1"/>
</dbReference>
<keyword evidence="6 8" id="KW-0238">DNA-binding</keyword>
<dbReference type="Pfam" id="PF05485">
    <property type="entry name" value="THAP"/>
    <property type="match status" value="1"/>
</dbReference>
<evidence type="ECO:0000259" key="11">
    <source>
        <dbReference type="PROSITE" id="PS50950"/>
    </source>
</evidence>
<evidence type="ECO:0000256" key="2">
    <source>
        <dbReference type="ARBA" id="ARBA00022723"/>
    </source>
</evidence>
<dbReference type="PANTHER" id="PTHR12081:SF19">
    <property type="entry name" value="TRANSCRIPTION FACTOR E2F6"/>
    <property type="match status" value="1"/>
</dbReference>
<evidence type="ECO:0000256" key="1">
    <source>
        <dbReference type="ARBA" id="ARBA00010940"/>
    </source>
</evidence>
<name>A0AAJ8B9B8_LATCA</name>
<keyword evidence="7 9" id="KW-0804">Transcription</keyword>
<reference evidence="13" key="1">
    <citation type="submission" date="2025-08" db="UniProtKB">
        <authorList>
            <consortium name="RefSeq"/>
        </authorList>
    </citation>
    <scope>IDENTIFICATION</scope>
    <source>
        <tissue evidence="13">Brain</tissue>
    </source>
</reference>
<dbReference type="CDD" id="cd14660">
    <property type="entry name" value="E2F_DD"/>
    <property type="match status" value="1"/>
</dbReference>
<keyword evidence="3 8" id="KW-0863">Zinc-finger</keyword>
<dbReference type="PROSITE" id="PS50950">
    <property type="entry name" value="ZF_THAP"/>
    <property type="match status" value="1"/>
</dbReference>
<feature type="region of interest" description="Disordered" evidence="10">
    <location>
        <begin position="92"/>
        <end position="147"/>
    </location>
</feature>
<dbReference type="GO" id="GO:0000981">
    <property type="term" value="F:DNA-binding transcription factor activity, RNA polymerase II-specific"/>
    <property type="evidence" value="ECO:0007669"/>
    <property type="project" value="TreeGrafter"/>
</dbReference>
<dbReference type="AlphaFoldDB" id="A0AAJ8B9B8"/>
<dbReference type="InterPro" id="IPR006612">
    <property type="entry name" value="THAP_Znf"/>
</dbReference>
<keyword evidence="5 9" id="KW-0805">Transcription regulation</keyword>
<dbReference type="InterPro" id="IPR037241">
    <property type="entry name" value="E2F-DP_heterodim"/>
</dbReference>
<dbReference type="SUPFAM" id="SSF46785">
    <property type="entry name" value="Winged helix' DNA-binding domain"/>
    <property type="match status" value="1"/>
</dbReference>
<dbReference type="RefSeq" id="XP_050927623.1">
    <property type="nucleotide sequence ID" value="XM_051071666.1"/>
</dbReference>
<dbReference type="InterPro" id="IPR036390">
    <property type="entry name" value="WH_DNA-bd_sf"/>
</dbReference>
<dbReference type="SMART" id="SM00980">
    <property type="entry name" value="THAP"/>
    <property type="match status" value="1"/>
</dbReference>
<dbReference type="GO" id="GO:0000978">
    <property type="term" value="F:RNA polymerase II cis-regulatory region sequence-specific DNA binding"/>
    <property type="evidence" value="ECO:0007669"/>
    <property type="project" value="InterPro"/>
</dbReference>
<keyword evidence="9" id="KW-0539">Nucleus</keyword>
<evidence type="ECO:0000256" key="6">
    <source>
        <dbReference type="ARBA" id="ARBA00023125"/>
    </source>
</evidence>
<dbReference type="Pfam" id="PF02319">
    <property type="entry name" value="WHD_E2F_TDP"/>
    <property type="match status" value="1"/>
</dbReference>
<dbReference type="Proteomes" id="UP000694890">
    <property type="component" value="Linkage group LG7_1"/>
</dbReference>
<dbReference type="GO" id="GO:0090575">
    <property type="term" value="C:RNA polymerase II transcription regulator complex"/>
    <property type="evidence" value="ECO:0007669"/>
    <property type="project" value="TreeGrafter"/>
</dbReference>
<proteinExistence type="inferred from homology"/>
<evidence type="ECO:0000256" key="10">
    <source>
        <dbReference type="SAM" id="MobiDB-lite"/>
    </source>
</evidence>
<dbReference type="SMART" id="SM00692">
    <property type="entry name" value="DM3"/>
    <property type="match status" value="1"/>
</dbReference>
<dbReference type="GO" id="GO:0008270">
    <property type="term" value="F:zinc ion binding"/>
    <property type="evidence" value="ECO:0007669"/>
    <property type="project" value="UniProtKB-KW"/>
</dbReference>
<organism evidence="12 13">
    <name type="scientific">Lates calcarifer</name>
    <name type="common">Barramundi</name>
    <name type="synonym">Holocentrus calcarifer</name>
    <dbReference type="NCBI Taxonomy" id="8187"/>
    <lineage>
        <taxon>Eukaryota</taxon>
        <taxon>Metazoa</taxon>
        <taxon>Chordata</taxon>
        <taxon>Craniata</taxon>
        <taxon>Vertebrata</taxon>
        <taxon>Euteleostomi</taxon>
        <taxon>Actinopterygii</taxon>
        <taxon>Neopterygii</taxon>
        <taxon>Teleostei</taxon>
        <taxon>Neoteleostei</taxon>
        <taxon>Acanthomorphata</taxon>
        <taxon>Carangaria</taxon>
        <taxon>Carangaria incertae sedis</taxon>
        <taxon>Centropomidae</taxon>
        <taxon>Lates</taxon>
    </lineage>
</organism>
<evidence type="ECO:0000256" key="3">
    <source>
        <dbReference type="ARBA" id="ARBA00022771"/>
    </source>
</evidence>
<sequence length="423" mass="47263">MVKCVVSGCPNREESGDLGLFNRPPRRFFSFPKDPGRVKVWLAALRETDGQRQDSTDRRLICEDHFLPEDISSAGVDPDAIPIMPPCLDGDLGTISPWGAESSEEEDQWAAGGDDVPAAVEPPGPKPPAVNPPQQDPGVKKTSEAKSTSLILNQTKEMIRTKKAVRQDMSLGCLTQRFLEMLLTAPDGSLDLRQAMAKLQTRRQRVSDITNILHGISFIEKLSANRVKWIGKSPISWFLCTNREKLQRELENLKLVEDTLDSIIRTCRQQLFNTTNDTENSAMAYVTHEDISRVRAFQDQTLFVVKAPEETKLEVSAPGKMQDRIQVRLRSRSGPIMVQTCDIRTGDGVTRETSGCFVTLAKSRIKMAMQHTAGIRRPVTQEDRDWALQSLSQLGRFTGMGWILSPEAPQTLPVRTFDVSHPI</sequence>
<feature type="domain" description="THAP-type" evidence="11">
    <location>
        <begin position="1"/>
        <end position="85"/>
    </location>
</feature>
<dbReference type="CTD" id="1876"/>
<dbReference type="InterPro" id="IPR015633">
    <property type="entry name" value="E2F"/>
</dbReference>
<evidence type="ECO:0000313" key="13">
    <source>
        <dbReference type="RefSeq" id="XP_050927623.1"/>
    </source>
</evidence>
<dbReference type="InterPro" id="IPR036388">
    <property type="entry name" value="WH-like_DNA-bd_sf"/>
</dbReference>
<gene>
    <name evidence="13" type="primary">e2f6</name>
</gene>
<evidence type="ECO:0000256" key="9">
    <source>
        <dbReference type="RuleBase" id="RU003796"/>
    </source>
</evidence>
<keyword evidence="2" id="KW-0479">Metal-binding</keyword>
<accession>A0AAJ8B9B8</accession>
<evidence type="ECO:0000256" key="5">
    <source>
        <dbReference type="ARBA" id="ARBA00023015"/>
    </source>
</evidence>
<evidence type="ECO:0000256" key="4">
    <source>
        <dbReference type="ARBA" id="ARBA00022833"/>
    </source>
</evidence>